<dbReference type="EMBL" id="QGKM01000056">
    <property type="protein sequence ID" value="PWQ94325.1"/>
    <property type="molecule type" value="Genomic_DNA"/>
</dbReference>
<dbReference type="InterPro" id="IPR050679">
    <property type="entry name" value="Bact_HTH_transcr_reg"/>
</dbReference>
<comment type="caution">
    <text evidence="5">The sequence shown here is derived from an EMBL/GenBank/DDBJ whole genome shotgun (WGS) entry which is preliminary data.</text>
</comment>
<dbReference type="Pfam" id="PF00392">
    <property type="entry name" value="GntR"/>
    <property type="match status" value="1"/>
</dbReference>
<proteinExistence type="predicted"/>
<dbReference type="Gene3D" id="1.10.10.10">
    <property type="entry name" value="Winged helix-like DNA-binding domain superfamily/Winged helix DNA-binding domain"/>
    <property type="match status" value="1"/>
</dbReference>
<evidence type="ECO:0000256" key="1">
    <source>
        <dbReference type="ARBA" id="ARBA00023015"/>
    </source>
</evidence>
<dbReference type="GO" id="GO:0045892">
    <property type="term" value="P:negative regulation of DNA-templated transcription"/>
    <property type="evidence" value="ECO:0007669"/>
    <property type="project" value="TreeGrafter"/>
</dbReference>
<dbReference type="GO" id="GO:0003700">
    <property type="term" value="F:DNA-binding transcription factor activity"/>
    <property type="evidence" value="ECO:0007669"/>
    <property type="project" value="InterPro"/>
</dbReference>
<dbReference type="SMART" id="SM00866">
    <property type="entry name" value="UTRA"/>
    <property type="match status" value="1"/>
</dbReference>
<dbReference type="PANTHER" id="PTHR44846:SF1">
    <property type="entry name" value="MANNOSYL-D-GLYCERATE TRANSPORT_METABOLISM SYSTEM REPRESSOR MNGR-RELATED"/>
    <property type="match status" value="1"/>
</dbReference>
<evidence type="ECO:0000313" key="5">
    <source>
        <dbReference type="EMBL" id="PWQ94325.1"/>
    </source>
</evidence>
<dbReference type="Proteomes" id="UP000245539">
    <property type="component" value="Unassembled WGS sequence"/>
</dbReference>
<dbReference type="SMART" id="SM00345">
    <property type="entry name" value="HTH_GNTR"/>
    <property type="match status" value="1"/>
</dbReference>
<evidence type="ECO:0000259" key="4">
    <source>
        <dbReference type="PROSITE" id="PS50949"/>
    </source>
</evidence>
<dbReference type="CDD" id="cd07377">
    <property type="entry name" value="WHTH_GntR"/>
    <property type="match status" value="1"/>
</dbReference>
<dbReference type="PROSITE" id="PS50949">
    <property type="entry name" value="HTH_GNTR"/>
    <property type="match status" value="1"/>
</dbReference>
<sequence>MSANKTSNRLPLYLQISELLHREIGAGHWVPGERLPTEAQLAKDLDVAVGTLRKALDSLEKDGLLERRQGSGTYVKMPPEGGAIYQFFRLELLNGGGMPNAKTLSVTRMADPFVAKQLGRSDPERLLWRVRRLRNLNQQPIAAEEIWFDGRHAEALSAEDMHESLYMHYRESFNFWVTHVTDEISCQQAPAWASELLGLPEPSVLGWISRQAWANNGKVEEFSQTWFDPVVSRYMARWS</sequence>
<reference evidence="5 6" key="1">
    <citation type="submission" date="2018-05" db="EMBL/GenBank/DDBJ databases">
        <title>Leucothrix arctica sp. nov., isolated from Arctic seawater.</title>
        <authorList>
            <person name="Choi A."/>
            <person name="Baek K."/>
        </authorList>
    </citation>
    <scope>NUCLEOTIDE SEQUENCE [LARGE SCALE GENOMIC DNA]</scope>
    <source>
        <strain evidence="5 6">JCM 18388</strain>
    </source>
</reference>
<keyword evidence="1" id="KW-0805">Transcription regulation</keyword>
<feature type="domain" description="HTH gntR-type" evidence="4">
    <location>
        <begin position="10"/>
        <end position="78"/>
    </location>
</feature>
<name>A0A317C6P9_9GAMM</name>
<dbReference type="PANTHER" id="PTHR44846">
    <property type="entry name" value="MANNOSYL-D-GLYCERATE TRANSPORT/METABOLISM SYSTEM REPRESSOR MNGR-RELATED"/>
    <property type="match status" value="1"/>
</dbReference>
<dbReference type="SUPFAM" id="SSF64288">
    <property type="entry name" value="Chorismate lyase-like"/>
    <property type="match status" value="1"/>
</dbReference>
<dbReference type="OrthoDB" id="7173258at2"/>
<evidence type="ECO:0000313" key="6">
    <source>
        <dbReference type="Proteomes" id="UP000245539"/>
    </source>
</evidence>
<evidence type="ECO:0000256" key="2">
    <source>
        <dbReference type="ARBA" id="ARBA00023125"/>
    </source>
</evidence>
<dbReference type="GO" id="GO:0003677">
    <property type="term" value="F:DNA binding"/>
    <property type="evidence" value="ECO:0007669"/>
    <property type="project" value="UniProtKB-KW"/>
</dbReference>
<dbReference type="Gene3D" id="3.40.1410.10">
    <property type="entry name" value="Chorismate lyase-like"/>
    <property type="match status" value="1"/>
</dbReference>
<dbReference type="InterPro" id="IPR000524">
    <property type="entry name" value="Tscrpt_reg_HTH_GntR"/>
</dbReference>
<protein>
    <submittedName>
        <fullName evidence="5">GntR family transcriptional regulator</fullName>
    </submittedName>
</protein>
<keyword evidence="2" id="KW-0238">DNA-binding</keyword>
<dbReference type="SUPFAM" id="SSF46785">
    <property type="entry name" value="Winged helix' DNA-binding domain"/>
    <property type="match status" value="1"/>
</dbReference>
<dbReference type="InterPro" id="IPR036388">
    <property type="entry name" value="WH-like_DNA-bd_sf"/>
</dbReference>
<dbReference type="RefSeq" id="WP_109838854.1">
    <property type="nucleotide sequence ID" value="NZ_QGKM01000056.1"/>
</dbReference>
<gene>
    <name evidence="5" type="ORF">DKW60_16950</name>
</gene>
<evidence type="ECO:0000256" key="3">
    <source>
        <dbReference type="ARBA" id="ARBA00023163"/>
    </source>
</evidence>
<dbReference type="InterPro" id="IPR036390">
    <property type="entry name" value="WH_DNA-bd_sf"/>
</dbReference>
<keyword evidence="3" id="KW-0804">Transcription</keyword>
<dbReference type="Pfam" id="PF07702">
    <property type="entry name" value="UTRA"/>
    <property type="match status" value="1"/>
</dbReference>
<keyword evidence="6" id="KW-1185">Reference proteome</keyword>
<dbReference type="AlphaFoldDB" id="A0A317C6P9"/>
<dbReference type="InterPro" id="IPR028978">
    <property type="entry name" value="Chorismate_lyase_/UTRA_dom_sf"/>
</dbReference>
<organism evidence="5 6">
    <name type="scientific">Leucothrix pacifica</name>
    <dbReference type="NCBI Taxonomy" id="1247513"/>
    <lineage>
        <taxon>Bacteria</taxon>
        <taxon>Pseudomonadati</taxon>
        <taxon>Pseudomonadota</taxon>
        <taxon>Gammaproteobacteria</taxon>
        <taxon>Thiotrichales</taxon>
        <taxon>Thiotrichaceae</taxon>
        <taxon>Leucothrix</taxon>
    </lineage>
</organism>
<dbReference type="InterPro" id="IPR011663">
    <property type="entry name" value="UTRA"/>
</dbReference>
<accession>A0A317C6P9</accession>